<protein>
    <submittedName>
        <fullName evidence="1">Uncharacterized protein</fullName>
    </submittedName>
</protein>
<gene>
    <name evidence="1" type="ORF">MRB53_033693</name>
</gene>
<evidence type="ECO:0000313" key="1">
    <source>
        <dbReference type="EMBL" id="KAJ8625163.1"/>
    </source>
</evidence>
<dbReference type="EMBL" id="CM056819">
    <property type="protein sequence ID" value="KAJ8625163.1"/>
    <property type="molecule type" value="Genomic_DNA"/>
</dbReference>
<proteinExistence type="predicted"/>
<dbReference type="Proteomes" id="UP001234297">
    <property type="component" value="Chromosome 11"/>
</dbReference>
<reference evidence="1 2" key="1">
    <citation type="journal article" date="2022" name="Hortic Res">
        <title>A haplotype resolved chromosomal level avocado genome allows analysis of novel avocado genes.</title>
        <authorList>
            <person name="Nath O."/>
            <person name="Fletcher S.J."/>
            <person name="Hayward A."/>
            <person name="Shaw L.M."/>
            <person name="Masouleh A.K."/>
            <person name="Furtado A."/>
            <person name="Henry R.J."/>
            <person name="Mitter N."/>
        </authorList>
    </citation>
    <scope>NUCLEOTIDE SEQUENCE [LARGE SCALE GENOMIC DNA]</scope>
    <source>
        <strain evidence="2">cv. Hass</strain>
    </source>
</reference>
<accession>A0ACC2KW01</accession>
<keyword evidence="2" id="KW-1185">Reference proteome</keyword>
<organism evidence="1 2">
    <name type="scientific">Persea americana</name>
    <name type="common">Avocado</name>
    <dbReference type="NCBI Taxonomy" id="3435"/>
    <lineage>
        <taxon>Eukaryota</taxon>
        <taxon>Viridiplantae</taxon>
        <taxon>Streptophyta</taxon>
        <taxon>Embryophyta</taxon>
        <taxon>Tracheophyta</taxon>
        <taxon>Spermatophyta</taxon>
        <taxon>Magnoliopsida</taxon>
        <taxon>Magnoliidae</taxon>
        <taxon>Laurales</taxon>
        <taxon>Lauraceae</taxon>
        <taxon>Persea</taxon>
    </lineage>
</organism>
<comment type="caution">
    <text evidence="1">The sequence shown here is derived from an EMBL/GenBank/DDBJ whole genome shotgun (WGS) entry which is preliminary data.</text>
</comment>
<sequence>MPFCPLPPKATPEEVKKWMKSIDTNGDGVISSQELENAARHLELWIAGWRAKRVMTKTDLDHNGKIDTEDEFKKLLEHAQNHWGRAIHSMMTGCAN</sequence>
<name>A0ACC2KW01_PERAE</name>
<evidence type="ECO:0000313" key="2">
    <source>
        <dbReference type="Proteomes" id="UP001234297"/>
    </source>
</evidence>